<gene>
    <name evidence="1" type="primary">RBM42</name>
    <name evidence="1" type="ORF">FBU59_003129</name>
</gene>
<dbReference type="Proteomes" id="UP001150603">
    <property type="component" value="Unassembled WGS sequence"/>
</dbReference>
<sequence>MLPSRNRVKARKPLHSTRPVTLSAEPVLNKPPISAIASTSDKKSGTPKHSAPATPTTPAAEQSPSALPTAQGGEASEQYTYVTDENGYTWLYDTIHGQYYYYDYTQSTYLPYADPAADQLSAADSAQLTDDHETDEKKTKSKRRRVVRMAGGQVWEDETLDEWPENDYRLFAGNLGPDVTTEMLEQVFGHFPTMQKALVVVEKKTGKSKGYGFLSFASPDDFLAAWREFNGKYVGSRPVMLRKSTWKKRDADIRKVKRVDKRAFLEFKQRKK</sequence>
<name>A0ACC1J947_9FUNG</name>
<keyword evidence="2" id="KW-1185">Reference proteome</keyword>
<evidence type="ECO:0000313" key="1">
    <source>
        <dbReference type="EMBL" id="KAJ1942683.1"/>
    </source>
</evidence>
<protein>
    <submittedName>
        <fullName evidence="1">RNA-binding protein 42</fullName>
    </submittedName>
</protein>
<evidence type="ECO:0000313" key="2">
    <source>
        <dbReference type="Proteomes" id="UP001150603"/>
    </source>
</evidence>
<accession>A0ACC1J947</accession>
<organism evidence="1 2">
    <name type="scientific">Linderina macrospora</name>
    <dbReference type="NCBI Taxonomy" id="4868"/>
    <lineage>
        <taxon>Eukaryota</taxon>
        <taxon>Fungi</taxon>
        <taxon>Fungi incertae sedis</taxon>
        <taxon>Zoopagomycota</taxon>
        <taxon>Kickxellomycotina</taxon>
        <taxon>Kickxellomycetes</taxon>
        <taxon>Kickxellales</taxon>
        <taxon>Kickxellaceae</taxon>
        <taxon>Linderina</taxon>
    </lineage>
</organism>
<comment type="caution">
    <text evidence="1">The sequence shown here is derived from an EMBL/GenBank/DDBJ whole genome shotgun (WGS) entry which is preliminary data.</text>
</comment>
<proteinExistence type="predicted"/>
<dbReference type="EMBL" id="JANBPW010001902">
    <property type="protein sequence ID" value="KAJ1942683.1"/>
    <property type="molecule type" value="Genomic_DNA"/>
</dbReference>
<reference evidence="1" key="1">
    <citation type="submission" date="2022-07" db="EMBL/GenBank/DDBJ databases">
        <title>Phylogenomic reconstructions and comparative analyses of Kickxellomycotina fungi.</title>
        <authorList>
            <person name="Reynolds N.K."/>
            <person name="Stajich J.E."/>
            <person name="Barry K."/>
            <person name="Grigoriev I.V."/>
            <person name="Crous P."/>
            <person name="Smith M.E."/>
        </authorList>
    </citation>
    <scope>NUCLEOTIDE SEQUENCE</scope>
    <source>
        <strain evidence="1">NRRL 5244</strain>
    </source>
</reference>